<dbReference type="InterPro" id="IPR014998">
    <property type="entry name" value="DUF1848"/>
</dbReference>
<organism evidence="1">
    <name type="scientific">marine metagenome</name>
    <dbReference type="NCBI Taxonomy" id="408172"/>
    <lineage>
        <taxon>unclassified sequences</taxon>
        <taxon>metagenomes</taxon>
        <taxon>ecological metagenomes</taxon>
    </lineage>
</organism>
<name>A0A382GQS2_9ZZZZ</name>
<evidence type="ECO:0000313" key="1">
    <source>
        <dbReference type="EMBL" id="SVB76933.1"/>
    </source>
</evidence>
<accession>A0A382GQS2</accession>
<protein>
    <recommendedName>
        <fullName evidence="2">DUF1848 domain-containing protein</fullName>
    </recommendedName>
</protein>
<proteinExistence type="predicted"/>
<evidence type="ECO:0008006" key="2">
    <source>
        <dbReference type="Google" id="ProtNLM"/>
    </source>
</evidence>
<dbReference type="EMBL" id="UINC01056653">
    <property type="protein sequence ID" value="SVB76933.1"/>
    <property type="molecule type" value="Genomic_DNA"/>
</dbReference>
<dbReference type="AlphaFoldDB" id="A0A382GQS2"/>
<gene>
    <name evidence="1" type="ORF">METZ01_LOCUS229787</name>
</gene>
<feature type="non-terminal residue" evidence="1">
    <location>
        <position position="124"/>
    </location>
</feature>
<sequence>MIVSASYRSDIPAFYNKWFAQCLARGEVMVANPYGGKPYRVALTGDGVDGYVFWSRNMRPFRDNLETLVNLGLPFMVQYTATAYPRLLESSVIHAEQAIADIRNLSRKFHPRAVVWRDDPILFT</sequence>
<dbReference type="Pfam" id="PF08902">
    <property type="entry name" value="DUF1848"/>
    <property type="match status" value="1"/>
</dbReference>
<reference evidence="1" key="1">
    <citation type="submission" date="2018-05" db="EMBL/GenBank/DDBJ databases">
        <authorList>
            <person name="Lanie J.A."/>
            <person name="Ng W.-L."/>
            <person name="Kazmierczak K.M."/>
            <person name="Andrzejewski T.M."/>
            <person name="Davidsen T.M."/>
            <person name="Wayne K.J."/>
            <person name="Tettelin H."/>
            <person name="Glass J.I."/>
            <person name="Rusch D."/>
            <person name="Podicherti R."/>
            <person name="Tsui H.-C.T."/>
            <person name="Winkler M.E."/>
        </authorList>
    </citation>
    <scope>NUCLEOTIDE SEQUENCE</scope>
</reference>